<name>A0A1G2FY49_9BACT</name>
<evidence type="ECO:0000256" key="1">
    <source>
        <dbReference type="SAM" id="MobiDB-lite"/>
    </source>
</evidence>
<proteinExistence type="predicted"/>
<comment type="caution">
    <text evidence="2">The sequence shown here is derived from an EMBL/GenBank/DDBJ whole genome shotgun (WGS) entry which is preliminary data.</text>
</comment>
<reference evidence="2 3" key="1">
    <citation type="journal article" date="2016" name="Nat. Commun.">
        <title>Thousands of microbial genomes shed light on interconnected biogeochemical processes in an aquifer system.</title>
        <authorList>
            <person name="Anantharaman K."/>
            <person name="Brown C.T."/>
            <person name="Hug L.A."/>
            <person name="Sharon I."/>
            <person name="Castelle C.J."/>
            <person name="Probst A.J."/>
            <person name="Thomas B.C."/>
            <person name="Singh A."/>
            <person name="Wilkins M.J."/>
            <person name="Karaoz U."/>
            <person name="Brodie E.L."/>
            <person name="Williams K.H."/>
            <person name="Hubbard S.S."/>
            <person name="Banfield J.F."/>
        </authorList>
    </citation>
    <scope>NUCLEOTIDE SEQUENCE [LARGE SCALE GENOMIC DNA]</scope>
</reference>
<dbReference type="EMBL" id="MHNI01000012">
    <property type="protein sequence ID" value="OGZ43014.1"/>
    <property type="molecule type" value="Genomic_DNA"/>
</dbReference>
<evidence type="ECO:0000313" key="3">
    <source>
        <dbReference type="Proteomes" id="UP000176700"/>
    </source>
</evidence>
<organism evidence="2 3">
    <name type="scientific">Candidatus Ryanbacteria bacterium RIFCSPHIGHO2_01_45_13</name>
    <dbReference type="NCBI Taxonomy" id="1802112"/>
    <lineage>
        <taxon>Bacteria</taxon>
        <taxon>Candidatus Ryaniibacteriota</taxon>
    </lineage>
</organism>
<dbReference type="AlphaFoldDB" id="A0A1G2FY49"/>
<protein>
    <submittedName>
        <fullName evidence="2">Uncharacterized protein</fullName>
    </submittedName>
</protein>
<gene>
    <name evidence="2" type="ORF">A2W41_02780</name>
</gene>
<accession>A0A1G2FY49</accession>
<sequence>MQLALKEEEMLIAHSSMPFFFAELNVRITRYFQETRVESTPKGLGLRRIRDHEMGSVEYFLRRIIMRELKESSLSEDQRHFLLYAFQRDCVVPAVFERFVLRQEEMSVGSGKGRCHNPTDDYAPQITRGARRKVT</sequence>
<feature type="region of interest" description="Disordered" evidence="1">
    <location>
        <begin position="110"/>
        <end position="135"/>
    </location>
</feature>
<dbReference type="Proteomes" id="UP000176700">
    <property type="component" value="Unassembled WGS sequence"/>
</dbReference>
<evidence type="ECO:0000313" key="2">
    <source>
        <dbReference type="EMBL" id="OGZ43014.1"/>
    </source>
</evidence>